<sequence length="91" mass="10341">MLGVVWTRRGWILTVLTGHHAKTEQAIDDHLKPERTKEQEDIVDVLNNKKAQGAVRNSMDKKRRVTEADLDQLQYLRLVSETAPSCSTTTP</sequence>
<dbReference type="EMBL" id="EQ973789">
    <property type="protein sequence ID" value="EEF47618.1"/>
    <property type="molecule type" value="Genomic_DNA"/>
</dbReference>
<dbReference type="Proteomes" id="UP000008311">
    <property type="component" value="Unassembled WGS sequence"/>
</dbReference>
<proteinExistence type="predicted"/>
<dbReference type="InParanoid" id="B9RMU5"/>
<reference evidence="2" key="1">
    <citation type="journal article" date="2010" name="Nat. Biotechnol.">
        <title>Draft genome sequence of the oilseed species Ricinus communis.</title>
        <authorList>
            <person name="Chan A.P."/>
            <person name="Crabtree J."/>
            <person name="Zhao Q."/>
            <person name="Lorenzi H."/>
            <person name="Orvis J."/>
            <person name="Puiu D."/>
            <person name="Melake-Berhan A."/>
            <person name="Jones K.M."/>
            <person name="Redman J."/>
            <person name="Chen G."/>
            <person name="Cahoon E.B."/>
            <person name="Gedil M."/>
            <person name="Stanke M."/>
            <person name="Haas B.J."/>
            <person name="Wortman J.R."/>
            <person name="Fraser-Liggett C.M."/>
            <person name="Ravel J."/>
            <person name="Rabinowicz P.D."/>
        </authorList>
    </citation>
    <scope>NUCLEOTIDE SEQUENCE [LARGE SCALE GENOMIC DNA]</scope>
    <source>
        <strain evidence="2">cv. Hale</strain>
    </source>
</reference>
<organism evidence="1 2">
    <name type="scientific">Ricinus communis</name>
    <name type="common">Castor bean</name>
    <dbReference type="NCBI Taxonomy" id="3988"/>
    <lineage>
        <taxon>Eukaryota</taxon>
        <taxon>Viridiplantae</taxon>
        <taxon>Streptophyta</taxon>
        <taxon>Embryophyta</taxon>
        <taxon>Tracheophyta</taxon>
        <taxon>Spermatophyta</taxon>
        <taxon>Magnoliopsida</taxon>
        <taxon>eudicotyledons</taxon>
        <taxon>Gunneridae</taxon>
        <taxon>Pentapetalae</taxon>
        <taxon>rosids</taxon>
        <taxon>fabids</taxon>
        <taxon>Malpighiales</taxon>
        <taxon>Euphorbiaceae</taxon>
        <taxon>Acalyphoideae</taxon>
        <taxon>Acalypheae</taxon>
        <taxon>Ricinus</taxon>
    </lineage>
</organism>
<dbReference type="AlphaFoldDB" id="B9RMU5"/>
<gene>
    <name evidence="1" type="ORF">RCOM_1084000</name>
</gene>
<accession>B9RMU5</accession>
<name>B9RMU5_RICCO</name>
<protein>
    <submittedName>
        <fullName evidence="1">Cytochrome P450, putative</fullName>
    </submittedName>
</protein>
<evidence type="ECO:0000313" key="2">
    <source>
        <dbReference type="Proteomes" id="UP000008311"/>
    </source>
</evidence>
<evidence type="ECO:0000313" key="1">
    <source>
        <dbReference type="EMBL" id="EEF47618.1"/>
    </source>
</evidence>
<keyword evidence="2" id="KW-1185">Reference proteome</keyword>